<comment type="caution">
    <text evidence="1">The sequence shown here is derived from an EMBL/GenBank/DDBJ whole genome shotgun (WGS) entry which is preliminary data.</text>
</comment>
<protein>
    <submittedName>
        <fullName evidence="1">Uncharacterized protein</fullName>
    </submittedName>
</protein>
<dbReference type="STRING" id="60172.A0A1V6QWZ9"/>
<evidence type="ECO:0000313" key="1">
    <source>
        <dbReference type="EMBL" id="OQD93552.1"/>
    </source>
</evidence>
<organism evidence="1 2">
    <name type="scientific">Penicillium solitum</name>
    <dbReference type="NCBI Taxonomy" id="60172"/>
    <lineage>
        <taxon>Eukaryota</taxon>
        <taxon>Fungi</taxon>
        <taxon>Dikarya</taxon>
        <taxon>Ascomycota</taxon>
        <taxon>Pezizomycotina</taxon>
        <taxon>Eurotiomycetes</taxon>
        <taxon>Eurotiomycetidae</taxon>
        <taxon>Eurotiales</taxon>
        <taxon>Aspergillaceae</taxon>
        <taxon>Penicillium</taxon>
    </lineage>
</organism>
<proteinExistence type="predicted"/>
<name>A0A1V6QWZ9_9EURO</name>
<gene>
    <name evidence="1" type="ORF">PENSOL_c031G07782</name>
</gene>
<dbReference type="EMBL" id="MDYO01000031">
    <property type="protein sequence ID" value="OQD93552.1"/>
    <property type="molecule type" value="Genomic_DNA"/>
</dbReference>
<sequence>MERVRKTFFDPLATSKVRIREILGELPVGSAHPFSPERLLLCRTEAGVDEIDISSYPDDFFFNAVDIGEMGEVLLRRMASFPSYLGIFENFQILQAPASTFKVPIVSDEIMILAVSERTPTYYDFCVADASYNACCWDAKSTFPGITHSGDITNGRDLAQYLKIKKETPTEEELCVFISGYELTPITKFLGTHPALLVADHVDKVLYIVPVPLDAATIGDAAICCPLVIKRDSDSLICSVLQTATTDIKKSCYGKRLESDSFQEAIDRASFNVSATSPTVIQNAASRGDETEEKATSSLDSMRKLTKENAVFATDLATLPSFLDLETVQIIRFGTGIEFDLPDEQFPEKTEPSAVVLPCIFGSQLQGPFLLATGTVPSNVPFFDEIAMRNYYKQLKNVVVVVDDRMTDNARNLATIYRINALFIVQLSSQTKPKNTDDIMSLLDSANINAVTALAGPQSLVLIQISDRYYFYRGIANRAHLNTSTIEFGTDVTSVLESAGMASMLDPRIERIITLADASPIILPTSGQLVQPRHLQNMFEELSVDQLKELEEDIQSAVPQLQMLLNEKDLRELSKSLVFALSSKISNATATLRKTYTNYLTQEYKVTDPESAKKKNYMLGTLRNLTRELQITLEPLISSLSNIMSSQTTSKKTHDMKRLVRQTQIQANVDAVKSMNFDTLASYLETYAGDMGVMLLNIDTSSYSQLLSNLKSTTVDASPCCDLDPRVLHLEGFDAGIIIEQSQSTHNGPLQSQDGPSHPILGLPYLSQESGTGSMLAWVCWDEFVNLQSPYSVRWMEKCNEPHIAALRIIMRSTLSQAVSAREHQIGPNSAETTHLMSALLMAAMSKLAAMRTTAPVVTQQAGDTVTRLMRGLFGNLLTIAGAGVRPHSMVWQLFGLNPQYDVPKTDVEWIWYETVVALYPYTGWPLEQFNKNLEKLLDKAIVRVVTKNEKVESVRASQTDEMIRFSKLRNVQLHHSRTIITVFMRMLTVEGPDIATIATRLLEQLPRQLKRQSSGYTQMIHYLEHLSKGGERRAHDDLIAASTYTSRSAAFGSLKIEVSEACKNKEWAKMKHSCQAIMDKHAETASLWHVSVDALKVQNMQVYKDLLDADFGDDIDEATKTKNLELINKALGDAEKQRLPWQVGKKGEFGNNIEPLDEVFVHEILTGDKPEFTPALGPGEELATETTAGIETRPGDEFAPFKSSMQPSFITTMQKDLSAEIVCRMLGVPVTAMRVFVKTLNPKFVWEELWKNYKSTILGLLNDRSNRLESCPTRKLLELVGDKSKLQIDG</sequence>
<dbReference type="Proteomes" id="UP000191612">
    <property type="component" value="Unassembled WGS sequence"/>
</dbReference>
<evidence type="ECO:0000313" key="2">
    <source>
        <dbReference type="Proteomes" id="UP000191612"/>
    </source>
</evidence>
<keyword evidence="2" id="KW-1185">Reference proteome</keyword>
<reference evidence="2" key="1">
    <citation type="journal article" date="2017" name="Nat. Microbiol.">
        <title>Global analysis of biosynthetic gene clusters reveals vast potential of secondary metabolite production in Penicillium species.</title>
        <authorList>
            <person name="Nielsen J.C."/>
            <person name="Grijseels S."/>
            <person name="Prigent S."/>
            <person name="Ji B."/>
            <person name="Dainat J."/>
            <person name="Nielsen K.F."/>
            <person name="Frisvad J.C."/>
            <person name="Workman M."/>
            <person name="Nielsen J."/>
        </authorList>
    </citation>
    <scope>NUCLEOTIDE SEQUENCE [LARGE SCALE GENOMIC DNA]</scope>
    <source>
        <strain evidence="2">IBT 29525</strain>
    </source>
</reference>
<accession>A0A1V6QWZ9</accession>